<feature type="compositionally biased region" description="Low complexity" evidence="1">
    <location>
        <begin position="578"/>
        <end position="587"/>
    </location>
</feature>
<gene>
    <name evidence="3" type="ORF">HYH03_006906</name>
</gene>
<reference evidence="3" key="1">
    <citation type="journal article" date="2020" name="bioRxiv">
        <title>Comparative genomics of Chlamydomonas.</title>
        <authorList>
            <person name="Craig R.J."/>
            <person name="Hasan A.R."/>
            <person name="Ness R.W."/>
            <person name="Keightley P.D."/>
        </authorList>
    </citation>
    <scope>NUCLEOTIDE SEQUENCE</scope>
    <source>
        <strain evidence="3">CCAP 11/70</strain>
    </source>
</reference>
<proteinExistence type="predicted"/>
<keyword evidence="2" id="KW-1133">Transmembrane helix</keyword>
<feature type="compositionally biased region" description="Polar residues" evidence="1">
    <location>
        <begin position="362"/>
        <end position="376"/>
    </location>
</feature>
<name>A0A835Y2Z9_9CHLO</name>
<feature type="region of interest" description="Disordered" evidence="1">
    <location>
        <begin position="354"/>
        <end position="383"/>
    </location>
</feature>
<keyword evidence="2" id="KW-0812">Transmembrane</keyword>
<feature type="region of interest" description="Disordered" evidence="1">
    <location>
        <begin position="504"/>
        <end position="525"/>
    </location>
</feature>
<feature type="region of interest" description="Disordered" evidence="1">
    <location>
        <begin position="943"/>
        <end position="963"/>
    </location>
</feature>
<sequence length="1533" mass="151081">MANGCVQPSSLETARSSSQLCRDHASADVPTCRASHQHRLRPHDVVQLAERRIRVGYRRCVLVARALALLGSAPLPLVHLGLLSAQSLHAKQLQQGAPALAFAGAGLAAASSMLLLLGAVLVALPARYCPIYSRNPVNVNVLVSAVHVASQLVAWAVHPGAPCLFVGLVLALLADLFVCLPRVSYDVTYTTYWRFASPYGSGTALLLPVSDAGAGKPGQQQPTTAPTAPARSRLGLGPDFEGSLGLRVVARCAAAQLQFASHQTDPDTGTPGLAAAARLLRSGPARPAEPSEWRGHVPGGGPAGLASREVSLASLNEAALAAASSSSAATSCAAPADAGCAAAAACGCSTTPPHSPLRRTAHSASFVSTPGSTATDSGPRPRAMPPVAAVAAARYSLDLSRVGGAGGGGGSALLTSPICASGLSTGGIPRVTRPSFELRSGPGAAGGLSESTSAPWAVESEAAAAAGWRRGGAATLAAVAEAAAETAASAAGSDAPLPMTRHCNGGGVGASSARSGRPSGDTAGGLPAGPCGLQEAWAQSEVFSDARSIASGPAGILEWEAASEAAGASGRLTPPRSPQSQQWPSLQTLFSQPAPAPSSGPYIMHGPASSARSEALPSPSARPWVASTVAAAAARAAADALAAVPVTATVTETGSAPLMRLGPGAGGGGSYCSGYVVRPSWRDANNYRHVAHVDEADVISGRVRHVGGYAGASAEAERASSLTGPAAASAEARSQQRGIGDNGYLSSAPLEVAYDNMYDYSPFMTPYDMADKGTAHDHAMFGDLPYGVYLDGVISAVPSTCSSRRQSYATYGNSSAPPVHCTSGSISTVVGGGGGGGAHSRQLTSALRPFLDPSGGSESQPLIMLGPRHGSSYGSLRTSIDMTSASASAVRSRPAAPAPSPCAWGSGSVSAAAAAAAATVGSASGVPAWATALAAHPHTAVLGSAPAEAHPGGRGRSPSPSSVAAGIAAGAATAGVAANLSERATVRSAPGQVPTSPLQRVSPRGPQTIATALTTAAPPGRPPSSVPAPAAAVAAAATSVNARRPRAQSHWYWAPPADTYHAAAAGPGSAVGHGGSSHGRAASIDGGSCFDGGPSAPLHTIQEETNLLLTLTQITAADRPSSSGVTDDEPSFGPVSPGLAALLRGAQGGGQGQGQVQSVPGGCEGSGRSRRPGQPASSLHRAASLPDLQSRSRSSRLTSAQLPAPAAATAAEAMPVVGPTRGPAASATATADSPGHAWTPAETVSGAAATAAAAAALRRRPMLTAAAAAAMAAAAAPPPSPTVLPPPTGSPDGPAAAAAIPPVTPAPESTPPPPSACCPGGAAVGARVHRRSLDDQWVEWALGRGLHADTDVPTADSAGGVKTAPPAAAAGAARRTSADVADAAPVPASPPSTAAAGDCPAVAAQPRHAARPLPSPPLPPASQQQQSTGSSATAASTTSSDTGGFTFTRPHPTTSATQRPRLHHHYRLVGFAAAPDAHPSAQHTALITSSGRAAAAAAVAAAASGSSSGAAAAAANGLWGWSRAGTACGTVAM</sequence>
<dbReference type="EMBL" id="JAEHOE010000027">
    <property type="protein sequence ID" value="KAG2494973.1"/>
    <property type="molecule type" value="Genomic_DNA"/>
</dbReference>
<comment type="caution">
    <text evidence="3">The sequence shown here is derived from an EMBL/GenBank/DDBJ whole genome shotgun (WGS) entry which is preliminary data.</text>
</comment>
<feature type="compositionally biased region" description="Low complexity" evidence="1">
    <location>
        <begin position="1184"/>
        <end position="1240"/>
    </location>
</feature>
<evidence type="ECO:0000313" key="4">
    <source>
        <dbReference type="Proteomes" id="UP000612055"/>
    </source>
</evidence>
<evidence type="ECO:0000313" key="3">
    <source>
        <dbReference type="EMBL" id="KAG2494973.1"/>
    </source>
</evidence>
<protein>
    <submittedName>
        <fullName evidence="3">Uncharacterized protein</fullName>
    </submittedName>
</protein>
<accession>A0A835Y2Z9</accession>
<evidence type="ECO:0000256" key="1">
    <source>
        <dbReference type="SAM" id="MobiDB-lite"/>
    </source>
</evidence>
<keyword evidence="4" id="KW-1185">Reference proteome</keyword>
<feature type="transmembrane region" description="Helical" evidence="2">
    <location>
        <begin position="99"/>
        <end position="125"/>
    </location>
</feature>
<feature type="transmembrane region" description="Helical" evidence="2">
    <location>
        <begin position="60"/>
        <end position="79"/>
    </location>
</feature>
<feature type="compositionally biased region" description="Low complexity" evidence="1">
    <location>
        <begin position="1358"/>
        <end position="1396"/>
    </location>
</feature>
<feature type="compositionally biased region" description="Low complexity" evidence="1">
    <location>
        <begin position="1290"/>
        <end position="1301"/>
    </location>
</feature>
<feature type="compositionally biased region" description="Low complexity" evidence="1">
    <location>
        <begin position="510"/>
        <end position="520"/>
    </location>
</feature>
<feature type="region of interest" description="Disordered" evidence="1">
    <location>
        <begin position="566"/>
        <end position="619"/>
    </location>
</feature>
<feature type="compositionally biased region" description="Low complexity" evidence="1">
    <location>
        <begin position="1421"/>
        <end position="1448"/>
    </location>
</feature>
<feature type="region of interest" description="Disordered" evidence="1">
    <location>
        <begin position="283"/>
        <end position="304"/>
    </location>
</feature>
<feature type="compositionally biased region" description="Low complexity" evidence="1">
    <location>
        <begin position="219"/>
        <end position="230"/>
    </location>
</feature>
<feature type="region of interest" description="Disordered" evidence="1">
    <location>
        <begin position="1118"/>
        <end position="1240"/>
    </location>
</feature>
<dbReference type="Proteomes" id="UP000612055">
    <property type="component" value="Unassembled WGS sequence"/>
</dbReference>
<keyword evidence="2" id="KW-0472">Membrane</keyword>
<feature type="region of interest" description="Disordered" evidence="1">
    <location>
        <begin position="1276"/>
        <end position="1322"/>
    </location>
</feature>
<feature type="compositionally biased region" description="Pro residues" evidence="1">
    <location>
        <begin position="1276"/>
        <end position="1289"/>
    </location>
</feature>
<evidence type="ECO:0000256" key="2">
    <source>
        <dbReference type="SAM" id="Phobius"/>
    </source>
</evidence>
<feature type="region of interest" description="Disordered" evidence="1">
    <location>
        <begin position="211"/>
        <end position="233"/>
    </location>
</feature>
<feature type="region of interest" description="Disordered" evidence="1">
    <location>
        <begin position="1350"/>
        <end position="1461"/>
    </location>
</feature>
<feature type="compositionally biased region" description="Pro residues" evidence="1">
    <location>
        <begin position="1302"/>
        <end position="1316"/>
    </location>
</feature>
<organism evidence="3 4">
    <name type="scientific">Edaphochlamys debaryana</name>
    <dbReference type="NCBI Taxonomy" id="47281"/>
    <lineage>
        <taxon>Eukaryota</taxon>
        <taxon>Viridiplantae</taxon>
        <taxon>Chlorophyta</taxon>
        <taxon>core chlorophytes</taxon>
        <taxon>Chlorophyceae</taxon>
        <taxon>CS clade</taxon>
        <taxon>Chlamydomonadales</taxon>
        <taxon>Chlamydomonadales incertae sedis</taxon>
        <taxon>Edaphochlamys</taxon>
    </lineage>
</organism>